<dbReference type="OrthoDB" id="4312577at2"/>
<evidence type="ECO:0000256" key="1">
    <source>
        <dbReference type="SAM" id="SignalP"/>
    </source>
</evidence>
<feature type="signal peptide" evidence="1">
    <location>
        <begin position="1"/>
        <end position="25"/>
    </location>
</feature>
<dbReference type="InterPro" id="IPR006311">
    <property type="entry name" value="TAT_signal"/>
</dbReference>
<gene>
    <name evidence="2" type="ORF">SAMN06264365_108199</name>
</gene>
<proteinExistence type="predicted"/>
<evidence type="ECO:0000313" key="2">
    <source>
        <dbReference type="EMBL" id="SNS00494.1"/>
    </source>
</evidence>
<dbReference type="AlphaFoldDB" id="A0A239AZP7"/>
<feature type="chain" id="PRO_5038508547" evidence="1">
    <location>
        <begin position="26"/>
        <end position="202"/>
    </location>
</feature>
<keyword evidence="3" id="KW-1185">Reference proteome</keyword>
<name>A0A239AZP7_9ACTN</name>
<dbReference type="RefSeq" id="WP_143232470.1">
    <property type="nucleotide sequence ID" value="NZ_BOMU01000050.1"/>
</dbReference>
<dbReference type="EMBL" id="FZNR01000008">
    <property type="protein sequence ID" value="SNS00494.1"/>
    <property type="molecule type" value="Genomic_DNA"/>
</dbReference>
<reference evidence="2 3" key="1">
    <citation type="submission" date="2017-06" db="EMBL/GenBank/DDBJ databases">
        <authorList>
            <person name="Kim H.J."/>
            <person name="Triplett B.A."/>
        </authorList>
    </citation>
    <scope>NUCLEOTIDE SEQUENCE [LARGE SCALE GENOMIC DNA]</scope>
    <source>
        <strain evidence="2 3">DSM 43151</strain>
    </source>
</reference>
<protein>
    <submittedName>
        <fullName evidence="2">Uncharacterized protein</fullName>
    </submittedName>
</protein>
<organism evidence="2 3">
    <name type="scientific">Actinoplanes regularis</name>
    <dbReference type="NCBI Taxonomy" id="52697"/>
    <lineage>
        <taxon>Bacteria</taxon>
        <taxon>Bacillati</taxon>
        <taxon>Actinomycetota</taxon>
        <taxon>Actinomycetes</taxon>
        <taxon>Micromonosporales</taxon>
        <taxon>Micromonosporaceae</taxon>
        <taxon>Actinoplanes</taxon>
    </lineage>
</organism>
<keyword evidence="1" id="KW-0732">Signal</keyword>
<dbReference type="Proteomes" id="UP000198415">
    <property type="component" value="Unassembled WGS sequence"/>
</dbReference>
<sequence length="202" mass="20431">MSPRKRTQLLAAASAAAAASALAFAAPAQADTASTEAVIVCDANETAMVFSGRSTTPTITHVLAVTVPAGGSASRTYSTRKVTTITASITVTATTTATVKAAVMGEMSEEFGVTLAAAGERTKETSESVTVTVPGGDYAFYHGEKKYNASWAAHKCNSNGTATSNAGKGTAVSWAVPGEGAASCSASYSTNSFAYYAKRIGC</sequence>
<accession>A0A239AZP7</accession>
<evidence type="ECO:0000313" key="3">
    <source>
        <dbReference type="Proteomes" id="UP000198415"/>
    </source>
</evidence>
<dbReference type="PROSITE" id="PS51318">
    <property type="entry name" value="TAT"/>
    <property type="match status" value="1"/>
</dbReference>